<reference evidence="7 8" key="1">
    <citation type="submission" date="2016-12" db="EMBL/GenBank/DDBJ databases">
        <title>Diversity of luminous bacteria.</title>
        <authorList>
            <person name="Yoshizawa S."/>
            <person name="Kogure K."/>
        </authorList>
    </citation>
    <scope>NUCLEOTIDE SEQUENCE [LARGE SCALE GENOMIC DNA]</scope>
    <source>
        <strain evidence="7 8">SA4-48</strain>
    </source>
</reference>
<accession>A0A2S7UY13</accession>
<dbReference type="GO" id="GO:0016432">
    <property type="term" value="F:tRNA-uridine aminocarboxypropyltransferase activity"/>
    <property type="evidence" value="ECO:0007669"/>
    <property type="project" value="UniProtKB-EC"/>
</dbReference>
<dbReference type="EC" id="2.5.1.25" evidence="1"/>
<name>A0A2S7UY13_9GAMM</name>
<keyword evidence="3" id="KW-0949">S-adenosyl-L-methionine</keyword>
<dbReference type="AlphaFoldDB" id="A0A2S7UY13"/>
<evidence type="ECO:0000256" key="4">
    <source>
        <dbReference type="ARBA" id="ARBA00022694"/>
    </source>
</evidence>
<gene>
    <name evidence="7" type="ORF">BTO11_13890</name>
</gene>
<dbReference type="RefSeq" id="WP_105053149.1">
    <property type="nucleotide sequence ID" value="NZ_BMYG01000001.1"/>
</dbReference>
<sequence>MPRELCQKCNYPIKTCLCRFIEPVKHETRILVLQHPSEVNNKKNTIRVLSLLTDNIQIFVGESEDDFIQVKSLLNQADTNYFLLYPSEQAKTWDEYSAQNRSQNDKTTANNVLIVLDGTWRKAKKIHLCNQWLENIPNLTLNSTRKTNYGIRKSSIELGLSSIEAIAFALEDIENISSSPFLNALNGLKTSFTQLMPNTIKQRYDV</sequence>
<dbReference type="PANTHER" id="PTHR21392:SF0">
    <property type="entry name" value="TRNA-URIDINE AMINOCARBOXYPROPYLTRANSFERASE 2"/>
    <property type="match status" value="1"/>
</dbReference>
<proteinExistence type="inferred from homology"/>
<keyword evidence="8" id="KW-1185">Reference proteome</keyword>
<evidence type="ECO:0000256" key="3">
    <source>
        <dbReference type="ARBA" id="ARBA00022691"/>
    </source>
</evidence>
<dbReference type="Proteomes" id="UP000239007">
    <property type="component" value="Unassembled WGS sequence"/>
</dbReference>
<protein>
    <recommendedName>
        <fullName evidence="1">tRNA-uridine aminocarboxypropyltransferase</fullName>
        <ecNumber evidence="1">2.5.1.25</ecNumber>
    </recommendedName>
</protein>
<comment type="caution">
    <text evidence="7">The sequence shown here is derived from an EMBL/GenBank/DDBJ whole genome shotgun (WGS) entry which is preliminary data.</text>
</comment>
<keyword evidence="4" id="KW-0819">tRNA processing</keyword>
<evidence type="ECO:0000256" key="1">
    <source>
        <dbReference type="ARBA" id="ARBA00012386"/>
    </source>
</evidence>
<dbReference type="Pfam" id="PF03942">
    <property type="entry name" value="DTW"/>
    <property type="match status" value="1"/>
</dbReference>
<feature type="domain" description="DTW" evidence="6">
    <location>
        <begin position="2"/>
        <end position="197"/>
    </location>
</feature>
<dbReference type="OrthoDB" id="268835at2"/>
<dbReference type="PANTHER" id="PTHR21392">
    <property type="entry name" value="TRNA-URIDINE AMINOCARBOXYPROPYLTRANSFERASE 2"/>
    <property type="match status" value="1"/>
</dbReference>
<dbReference type="InterPro" id="IPR005636">
    <property type="entry name" value="DTW"/>
</dbReference>
<evidence type="ECO:0000259" key="6">
    <source>
        <dbReference type="SMART" id="SM01144"/>
    </source>
</evidence>
<keyword evidence="2" id="KW-0808">Transferase</keyword>
<dbReference type="InterPro" id="IPR039262">
    <property type="entry name" value="DTWD2/TAPT"/>
</dbReference>
<evidence type="ECO:0000256" key="5">
    <source>
        <dbReference type="ARBA" id="ARBA00034489"/>
    </source>
</evidence>
<dbReference type="EMBL" id="MSCH01000003">
    <property type="protein sequence ID" value="PQJ54628.1"/>
    <property type="molecule type" value="Genomic_DNA"/>
</dbReference>
<evidence type="ECO:0000256" key="2">
    <source>
        <dbReference type="ARBA" id="ARBA00022679"/>
    </source>
</evidence>
<comment type="similarity">
    <text evidence="5">Belongs to the TDD superfamily. DTWD2 family.</text>
</comment>
<dbReference type="GO" id="GO:0008033">
    <property type="term" value="P:tRNA processing"/>
    <property type="evidence" value="ECO:0007669"/>
    <property type="project" value="UniProtKB-KW"/>
</dbReference>
<dbReference type="SMART" id="SM01144">
    <property type="entry name" value="DTW"/>
    <property type="match status" value="1"/>
</dbReference>
<evidence type="ECO:0000313" key="8">
    <source>
        <dbReference type="Proteomes" id="UP000239007"/>
    </source>
</evidence>
<evidence type="ECO:0000313" key="7">
    <source>
        <dbReference type="EMBL" id="PQJ54628.1"/>
    </source>
</evidence>
<organism evidence="7 8">
    <name type="scientific">Psychrosphaera saromensis</name>
    <dbReference type="NCBI Taxonomy" id="716813"/>
    <lineage>
        <taxon>Bacteria</taxon>
        <taxon>Pseudomonadati</taxon>
        <taxon>Pseudomonadota</taxon>
        <taxon>Gammaproteobacteria</taxon>
        <taxon>Alteromonadales</taxon>
        <taxon>Pseudoalteromonadaceae</taxon>
        <taxon>Psychrosphaera</taxon>
    </lineage>
</organism>